<feature type="region of interest" description="Disordered" evidence="1">
    <location>
        <begin position="166"/>
        <end position="188"/>
    </location>
</feature>
<keyword evidence="3" id="KW-1185">Reference proteome</keyword>
<accession>A0ABQ9XPT2</accession>
<comment type="caution">
    <text evidence="2">The sequence shown here is derived from an EMBL/GenBank/DDBJ whole genome shotgun (WGS) entry which is preliminary data.</text>
</comment>
<evidence type="ECO:0000313" key="2">
    <source>
        <dbReference type="EMBL" id="KAK2953534.1"/>
    </source>
</evidence>
<sequence length="1325" mass="148169">MSGSRNPHLRLQLVRIREENYILVQQHFLKPPSFPDHSFVSAAEDRIKQNEGKPFFDQTRSNLIEKHALNALRVYYHLFSLDPSHLDSVCGHYTSSPNNLVTDLIRTSLSQYVEESILLSLYIINKNTNQKLDLFVPLHSLRQQRRFTTRAEQTLRQEVARLLPDFLSPTGHTPSSAEDLSPGQRQTEQDCNRERILSIIANHTVLITTHSDLITIVRPGECIVLVDCAPHHPPLPLICVPLPHSATQTPLPNPQTLFPFPVHSFAPAPTFKSIHPQVDVPTSTTHTRDSPHHLLYHHLLFRLPTLPPPRFPIPSLTSYAHRTSLQKSRIVQNSQQPSIPESTQTLSASQKTGFFDRFKRRREKRKEAVSYVYSTDEATKLLHPQPTKSIPQPPPPTQQIAITPFALHRSAVDALALQDKLDTAADVEDFIDSLPPFHSNIIVTIPSEQVSSRNVPISYSFDTVDRSRNHPSFVLDCSTGELMSLQIDLALLLTFINPIRPSDIIAFLHIAIVHCDNIQLAQNILLHSALIDPSLLTTTVFHEIFLSAPFSTFLRGSPQMPLSDLRQITMSTVHSIADQTHIAQAIADDTLSTFGLAGGGSLSSHQAFSQKLMFDGLASSLSHHITGVPTQFSLTPNLLLSPFFHKYRSSRLNVNYTAVNPASDLDSIEHDEQLATRQIVRSFRAQALQIARQQGRLDQSFISFLDTLLGVPPSPTPNISKGLNHNTENSTLLLNILFLIVRFSPPLTRHVLHVLKIANSLLTPSSAHVTFSSLMKQNPFADGLLVATLSPSLPFLVYGHSGESLKRPYSVLLTTSQYLEQKSGAGTLSTTQHSLALDAPGIPPVQHPLSFESVSIPPVPTLTPKSRHPKRITIRKKPKRRQDHENRTANLAAQAERELSPSEPLNFSPQTPLFDPTRTRISLLPTVEKESPITKPDPLNSTTKLRNKRFMQQEALAVENEEYSDSALDASSSSLNREWEDEDDAGRASVLSHKSDALPDELFPRETDSKDMKPKQQDSNGDDVSVSKSTSKNIGTPSLSKIHSQSTSLLKAKKIGQPPRSQDTTLLVLPTHLRSTSTYPVEQTRAISFFFFTIDSITQCIFSSAATSPSTYPLAELQKITRKGFLVSIPPPVYVEQERRCSYLPLSELLRTFSRQLERMQLCLYPIAPQLKRQHEQSPLSEPAKPKAINPLVPPSPLFQMMQVINSMQSAFPPRTPLLTQKRNYLLTKYLLAAEELALPVPPDIQAELPSLISQWNTSSRSISLQMLRRKIFPTHSRSLSSQLAEHDGLSHTQRYLSYRYATTTNQDDPAIDLSDMVRIKPPIV</sequence>
<dbReference type="Proteomes" id="UP001281761">
    <property type="component" value="Unassembled WGS sequence"/>
</dbReference>
<reference evidence="2 3" key="1">
    <citation type="journal article" date="2022" name="bioRxiv">
        <title>Genomics of Preaxostyla Flagellates Illuminates Evolutionary Transitions and the Path Towards Mitochondrial Loss.</title>
        <authorList>
            <person name="Novak L.V.F."/>
            <person name="Treitli S.C."/>
            <person name="Pyrih J."/>
            <person name="Halakuc P."/>
            <person name="Pipaliya S.V."/>
            <person name="Vacek V."/>
            <person name="Brzon O."/>
            <person name="Soukal P."/>
            <person name="Eme L."/>
            <person name="Dacks J.B."/>
            <person name="Karnkowska A."/>
            <person name="Elias M."/>
            <person name="Hampl V."/>
        </authorList>
    </citation>
    <scope>NUCLEOTIDE SEQUENCE [LARGE SCALE GENOMIC DNA]</scope>
    <source>
        <strain evidence="2">NAU3</strain>
        <tissue evidence="2">Gut</tissue>
    </source>
</reference>
<feature type="region of interest" description="Disordered" evidence="1">
    <location>
        <begin position="974"/>
        <end position="1042"/>
    </location>
</feature>
<feature type="compositionally biased region" description="Polar residues" evidence="1">
    <location>
        <begin position="170"/>
        <end position="186"/>
    </location>
</feature>
<feature type="compositionally biased region" description="Basic and acidic residues" evidence="1">
    <location>
        <begin position="993"/>
        <end position="1016"/>
    </location>
</feature>
<feature type="region of interest" description="Disordered" evidence="1">
    <location>
        <begin position="856"/>
        <end position="947"/>
    </location>
</feature>
<feature type="compositionally biased region" description="Polar residues" evidence="1">
    <location>
        <begin position="1026"/>
        <end position="1042"/>
    </location>
</feature>
<evidence type="ECO:0000313" key="3">
    <source>
        <dbReference type="Proteomes" id="UP001281761"/>
    </source>
</evidence>
<protein>
    <submittedName>
        <fullName evidence="2">Uncharacterized protein</fullName>
    </submittedName>
</protein>
<gene>
    <name evidence="2" type="ORF">BLNAU_11534</name>
</gene>
<dbReference type="EMBL" id="JARBJD010000090">
    <property type="protein sequence ID" value="KAK2953534.1"/>
    <property type="molecule type" value="Genomic_DNA"/>
</dbReference>
<evidence type="ECO:0000256" key="1">
    <source>
        <dbReference type="SAM" id="MobiDB-lite"/>
    </source>
</evidence>
<proteinExistence type="predicted"/>
<feature type="compositionally biased region" description="Basic residues" evidence="1">
    <location>
        <begin position="865"/>
        <end position="881"/>
    </location>
</feature>
<organism evidence="2 3">
    <name type="scientific">Blattamonas nauphoetae</name>
    <dbReference type="NCBI Taxonomy" id="2049346"/>
    <lineage>
        <taxon>Eukaryota</taxon>
        <taxon>Metamonada</taxon>
        <taxon>Preaxostyla</taxon>
        <taxon>Oxymonadida</taxon>
        <taxon>Blattamonas</taxon>
    </lineage>
</organism>
<name>A0ABQ9XPT2_9EUKA</name>